<accession>A0ABU3Y382</accession>
<keyword evidence="5" id="KW-1185">Reference proteome</keyword>
<dbReference type="EMBL" id="JAWJEJ010000001">
    <property type="protein sequence ID" value="MDV3455826.1"/>
    <property type="molecule type" value="Genomic_DNA"/>
</dbReference>
<dbReference type="InterPro" id="IPR050832">
    <property type="entry name" value="Bact_Acetyltransf"/>
</dbReference>
<proteinExistence type="predicted"/>
<evidence type="ECO:0000256" key="2">
    <source>
        <dbReference type="ARBA" id="ARBA00023315"/>
    </source>
</evidence>
<dbReference type="RefSeq" id="WP_317225031.1">
    <property type="nucleotide sequence ID" value="NZ_JAWJEJ010000001.1"/>
</dbReference>
<sequence>MIDCRWATADEFPSLATFFARIIALDSSYVSHGEIQTGLSLDGVDWAPDLEARMAEDFAALGVERSVAVAVGPDGVAGAAILLWETTPRVSFMVIEDLAVDPGMRSHGVGAALVAFAEQEGIARGMKWAFLESGLENEGAHRFFERYGFHPMSKTFAKRLSPTQA</sequence>
<dbReference type="InterPro" id="IPR000182">
    <property type="entry name" value="GNAT_dom"/>
</dbReference>
<dbReference type="Gene3D" id="3.40.630.30">
    <property type="match status" value="1"/>
</dbReference>
<dbReference type="CDD" id="cd04301">
    <property type="entry name" value="NAT_SF"/>
    <property type="match status" value="1"/>
</dbReference>
<comment type="caution">
    <text evidence="4">The sequence shown here is derived from an EMBL/GenBank/DDBJ whole genome shotgun (WGS) entry which is preliminary data.</text>
</comment>
<evidence type="ECO:0000256" key="1">
    <source>
        <dbReference type="ARBA" id="ARBA00022679"/>
    </source>
</evidence>
<dbReference type="PROSITE" id="PS51186">
    <property type="entry name" value="GNAT"/>
    <property type="match status" value="1"/>
</dbReference>
<organism evidence="4 5">
    <name type="scientific">Sphingomonas agrestis</name>
    <dbReference type="NCBI Taxonomy" id="3080540"/>
    <lineage>
        <taxon>Bacteria</taxon>
        <taxon>Pseudomonadati</taxon>
        <taxon>Pseudomonadota</taxon>
        <taxon>Alphaproteobacteria</taxon>
        <taxon>Sphingomonadales</taxon>
        <taxon>Sphingomonadaceae</taxon>
        <taxon>Sphingomonas</taxon>
    </lineage>
</organism>
<feature type="domain" description="N-acetyltransferase" evidence="3">
    <location>
        <begin position="25"/>
        <end position="165"/>
    </location>
</feature>
<evidence type="ECO:0000313" key="5">
    <source>
        <dbReference type="Proteomes" id="UP001273531"/>
    </source>
</evidence>
<evidence type="ECO:0000313" key="4">
    <source>
        <dbReference type="EMBL" id="MDV3455826.1"/>
    </source>
</evidence>
<dbReference type="Pfam" id="PF00583">
    <property type="entry name" value="Acetyltransf_1"/>
    <property type="match status" value="1"/>
</dbReference>
<evidence type="ECO:0000259" key="3">
    <source>
        <dbReference type="PROSITE" id="PS51186"/>
    </source>
</evidence>
<reference evidence="4 5" key="1">
    <citation type="submission" date="2023-10" db="EMBL/GenBank/DDBJ databases">
        <title>Sphingomonas sp. HF-S4 16S ribosomal RNA gene Genome sequencing and assembly.</title>
        <authorList>
            <person name="Lee H."/>
        </authorList>
    </citation>
    <scope>NUCLEOTIDE SEQUENCE [LARGE SCALE GENOMIC DNA]</scope>
    <source>
        <strain evidence="4 5">HF-S4</strain>
    </source>
</reference>
<name>A0ABU3Y382_9SPHN</name>
<keyword evidence="1" id="KW-0808">Transferase</keyword>
<protein>
    <submittedName>
        <fullName evidence="4">GNAT family N-acetyltransferase</fullName>
    </submittedName>
</protein>
<keyword evidence="2" id="KW-0012">Acyltransferase</keyword>
<dbReference type="Proteomes" id="UP001273531">
    <property type="component" value="Unassembled WGS sequence"/>
</dbReference>
<dbReference type="InterPro" id="IPR016181">
    <property type="entry name" value="Acyl_CoA_acyltransferase"/>
</dbReference>
<dbReference type="SUPFAM" id="SSF55729">
    <property type="entry name" value="Acyl-CoA N-acyltransferases (Nat)"/>
    <property type="match status" value="1"/>
</dbReference>
<dbReference type="PANTHER" id="PTHR43877">
    <property type="entry name" value="AMINOALKYLPHOSPHONATE N-ACETYLTRANSFERASE-RELATED-RELATED"/>
    <property type="match status" value="1"/>
</dbReference>
<gene>
    <name evidence="4" type="ORF">RZN05_02430</name>
</gene>